<feature type="domain" description="PTS EIIB type-2" evidence="5">
    <location>
        <begin position="406"/>
        <end position="497"/>
    </location>
</feature>
<dbReference type="GO" id="GO:0006355">
    <property type="term" value="P:regulation of DNA-templated transcription"/>
    <property type="evidence" value="ECO:0007669"/>
    <property type="project" value="InterPro"/>
</dbReference>
<evidence type="ECO:0000259" key="5">
    <source>
        <dbReference type="PROSITE" id="PS51099"/>
    </source>
</evidence>
<dbReference type="RefSeq" id="WP_097043565.1">
    <property type="nucleotide sequence ID" value="NZ_OBEK01000007.1"/>
</dbReference>
<dbReference type="InterPro" id="IPR050661">
    <property type="entry name" value="BglG_antiterminators"/>
</dbReference>
<evidence type="ECO:0000256" key="4">
    <source>
        <dbReference type="ARBA" id="ARBA00023163"/>
    </source>
</evidence>
<evidence type="ECO:0000256" key="2">
    <source>
        <dbReference type="ARBA" id="ARBA00022737"/>
    </source>
</evidence>
<dbReference type="Gene3D" id="1.10.1790.10">
    <property type="entry name" value="PRD domain"/>
    <property type="match status" value="2"/>
</dbReference>
<dbReference type="InterPro" id="IPR036388">
    <property type="entry name" value="WH-like_DNA-bd_sf"/>
</dbReference>
<dbReference type="SUPFAM" id="SSF46785">
    <property type="entry name" value="Winged helix' DNA-binding domain"/>
    <property type="match status" value="1"/>
</dbReference>
<dbReference type="InterPro" id="IPR013011">
    <property type="entry name" value="PTS_EIIB_2"/>
</dbReference>
<dbReference type="Pfam" id="PF00874">
    <property type="entry name" value="PRD"/>
    <property type="match status" value="2"/>
</dbReference>
<protein>
    <submittedName>
        <fullName evidence="7">Activator of the mannose operon, transcriptional antiterminator</fullName>
    </submittedName>
</protein>
<feature type="domain" description="PRD" evidence="6">
    <location>
        <begin position="296"/>
        <end position="403"/>
    </location>
</feature>
<dbReference type="CDD" id="cd05568">
    <property type="entry name" value="PTS_IIB_bgl_like"/>
    <property type="match status" value="1"/>
</dbReference>
<proteinExistence type="predicted"/>
<dbReference type="Proteomes" id="UP000219356">
    <property type="component" value="Unassembled WGS sequence"/>
</dbReference>
<name>A0A285P937_9BACI</name>
<dbReference type="PROSITE" id="PS51372">
    <property type="entry name" value="PRD_2"/>
    <property type="match status" value="2"/>
</dbReference>
<gene>
    <name evidence="7" type="ORF">SAMN05421503_3414</name>
</gene>
<dbReference type="InterPro" id="IPR036095">
    <property type="entry name" value="PTS_EIIB-like_sf"/>
</dbReference>
<dbReference type="Pfam" id="PF02302">
    <property type="entry name" value="PTS_IIB"/>
    <property type="match status" value="1"/>
</dbReference>
<dbReference type="PANTHER" id="PTHR30185">
    <property type="entry name" value="CRYPTIC BETA-GLUCOSIDE BGL OPERON ANTITERMINATOR"/>
    <property type="match status" value="1"/>
</dbReference>
<dbReference type="Gene3D" id="1.10.10.10">
    <property type="entry name" value="Winged helix-like DNA-binding domain superfamily/Winged helix DNA-binding domain"/>
    <property type="match status" value="1"/>
</dbReference>
<evidence type="ECO:0000256" key="1">
    <source>
        <dbReference type="ARBA" id="ARBA00022679"/>
    </source>
</evidence>
<dbReference type="InterPro" id="IPR036634">
    <property type="entry name" value="PRD_sf"/>
</dbReference>
<dbReference type="GO" id="GO:0008982">
    <property type="term" value="F:protein-N(PI)-phosphohistidine-sugar phosphotransferase activity"/>
    <property type="evidence" value="ECO:0007669"/>
    <property type="project" value="InterPro"/>
</dbReference>
<dbReference type="InterPro" id="IPR036390">
    <property type="entry name" value="WH_DNA-bd_sf"/>
</dbReference>
<organism evidence="7 8">
    <name type="scientific">Terribacillus aidingensis</name>
    <dbReference type="NCBI Taxonomy" id="586416"/>
    <lineage>
        <taxon>Bacteria</taxon>
        <taxon>Bacillati</taxon>
        <taxon>Bacillota</taxon>
        <taxon>Bacilli</taxon>
        <taxon>Bacillales</taxon>
        <taxon>Bacillaceae</taxon>
        <taxon>Terribacillus</taxon>
    </lineage>
</organism>
<dbReference type="InterPro" id="IPR011608">
    <property type="entry name" value="PRD"/>
</dbReference>
<evidence type="ECO:0000313" key="7">
    <source>
        <dbReference type="EMBL" id="SNZ17948.1"/>
    </source>
</evidence>
<dbReference type="AlphaFoldDB" id="A0A285P937"/>
<feature type="domain" description="PRD" evidence="6">
    <location>
        <begin position="182"/>
        <end position="292"/>
    </location>
</feature>
<dbReference type="InterPro" id="IPR003501">
    <property type="entry name" value="PTS_EIIB_2/3"/>
</dbReference>
<reference evidence="8" key="1">
    <citation type="submission" date="2017-09" db="EMBL/GenBank/DDBJ databases">
        <authorList>
            <person name="Varghese N."/>
            <person name="Submissions S."/>
        </authorList>
    </citation>
    <scope>NUCLEOTIDE SEQUENCE [LARGE SCALE GENOMIC DNA]</scope>
    <source>
        <strain evidence="8">CGMCC 1.8913</strain>
    </source>
</reference>
<sequence>MSSKDNREQDLLLFLSIRQDYVTSNELVDELDVSQKTIYRLIKKINDGSMGSPLILSERGRGYRLDYENFINYQKSNNKYHEKQFSPGERRKRIMEELLLSSPKPISIYHLFSDYYVGESVIFNDEQIMSKELKKYNLVLERKDRKLVILGEEAEIRKAIKHVNEIFNTIDLDDLKRNQELNFNKFDVLFILGQLRDMEKVLDSTIPYPYNVNIFSHLYILLSRLRKVPALLFIDKVSDEELENMKRDTILYAVAKDVVHDTQTYLNCSLPDIEIYFLYQYLVSSRMQGSAAKTSTFSPEVIEVTDAYIEGMRVYLGIDIESESIFNDLANHIKPMLNRLEYKIRTKNSVLNQIKATYGDVYSGVAKVSQFVCEKYNLPAINDDENGFITLYFAKVIVTGQYQRPIKTLIMCTTGIGTSELLKAKVSRKFPELEIVDVVASQNIQMVNEKYADAELILSTVQLKDKVPMHHLLVSAMFTVDDQKRLQRKIEEINHAG</sequence>
<keyword evidence="2" id="KW-0677">Repeat</keyword>
<dbReference type="Gene3D" id="3.40.50.2300">
    <property type="match status" value="1"/>
</dbReference>
<accession>A0A285P937</accession>
<dbReference type="OrthoDB" id="3239954at2"/>
<keyword evidence="3" id="KW-0805">Transcription regulation</keyword>
<dbReference type="SUPFAM" id="SSF52794">
    <property type="entry name" value="PTS system IIB component-like"/>
    <property type="match status" value="1"/>
</dbReference>
<evidence type="ECO:0000256" key="3">
    <source>
        <dbReference type="ARBA" id="ARBA00023015"/>
    </source>
</evidence>
<dbReference type="InterPro" id="IPR013196">
    <property type="entry name" value="HTH_11"/>
</dbReference>
<dbReference type="PANTHER" id="PTHR30185:SF18">
    <property type="entry name" value="TRANSCRIPTIONAL REGULATOR MTLR"/>
    <property type="match status" value="1"/>
</dbReference>
<dbReference type="SUPFAM" id="SSF63520">
    <property type="entry name" value="PTS-regulatory domain, PRD"/>
    <property type="match status" value="2"/>
</dbReference>
<dbReference type="GO" id="GO:0009401">
    <property type="term" value="P:phosphoenolpyruvate-dependent sugar phosphotransferase system"/>
    <property type="evidence" value="ECO:0007669"/>
    <property type="project" value="InterPro"/>
</dbReference>
<keyword evidence="1" id="KW-0808">Transferase</keyword>
<evidence type="ECO:0000259" key="6">
    <source>
        <dbReference type="PROSITE" id="PS51372"/>
    </source>
</evidence>
<dbReference type="EMBL" id="OBEK01000007">
    <property type="protein sequence ID" value="SNZ17948.1"/>
    <property type="molecule type" value="Genomic_DNA"/>
</dbReference>
<evidence type="ECO:0000313" key="8">
    <source>
        <dbReference type="Proteomes" id="UP000219356"/>
    </source>
</evidence>
<dbReference type="PROSITE" id="PS51099">
    <property type="entry name" value="PTS_EIIB_TYPE_2"/>
    <property type="match status" value="1"/>
</dbReference>
<keyword evidence="4" id="KW-0804">Transcription</keyword>
<dbReference type="Pfam" id="PF08279">
    <property type="entry name" value="HTH_11"/>
    <property type="match status" value="1"/>
</dbReference>
<keyword evidence="8" id="KW-1185">Reference proteome</keyword>